<keyword evidence="2" id="KW-0813">Transport</keyword>
<feature type="transmembrane region" description="Helical" evidence="8">
    <location>
        <begin position="198"/>
        <end position="222"/>
    </location>
</feature>
<comment type="similarity">
    <text evidence="7">Belongs to the GntP permease family.</text>
</comment>
<dbReference type="PATRIC" id="fig|1003195.11.peg.1568"/>
<evidence type="ECO:0000256" key="4">
    <source>
        <dbReference type="ARBA" id="ARBA00022692"/>
    </source>
</evidence>
<dbReference type="GO" id="GO:0005886">
    <property type="term" value="C:plasma membrane"/>
    <property type="evidence" value="ECO:0007669"/>
    <property type="project" value="UniProtKB-SubCell"/>
</dbReference>
<dbReference type="EMBL" id="CP003229">
    <property type="protein sequence ID" value="AEW98299.1"/>
    <property type="molecule type" value="Genomic_DNA"/>
</dbReference>
<evidence type="ECO:0000256" key="8">
    <source>
        <dbReference type="SAM" id="Phobius"/>
    </source>
</evidence>
<dbReference type="Proteomes" id="UP000007842">
    <property type="component" value="Plasmid pSCATT"/>
</dbReference>
<feature type="transmembrane region" description="Helical" evidence="8">
    <location>
        <begin position="364"/>
        <end position="391"/>
    </location>
</feature>
<proteinExistence type="inferred from homology"/>
<evidence type="ECO:0000313" key="9">
    <source>
        <dbReference type="EMBL" id="AEW98299.1"/>
    </source>
</evidence>
<sequence length="466" mass="47164">MVATSEAGLLATGVIGIIAVIVMITTPLKVHPFLALVIGSLGIGLVAGEKPAALIDSVTGGAGGTLGSTGLILVLGTVLGTVLAESGATRRLAEVLTRGRTLRGIPWMVSLLAFIVALPLFFEVALAVLLPLLFGIARQVETTMLDGEGRDPKGRKTSPYLLVGVPALGTVASVHALVPPHPGPTAAASALHTDIGAVVGFGVPIAVITMVVAGQVFAGPMARRMFPVPPRRLVEQFTLSRDERTPPPLTWAIVPVVLPLALVVTQSVVTVTHRSGAWASVVVFAGQPVVALLIAVLVAMVGLGWARGTGGGRLNSQVAEGIAAIAPILLIIGGGGALSKVMVDCGIGKAIAHATHTLGISPLVLAWLVAVLIRLAVGSATVAIITASGIVAPAVATTPGVHPALVVLALGCGSIIFPHINNAASWQVKESFGMSLGEMFASFTVIESTVSVLGFGCVLAASALIR</sequence>
<gene>
    <name evidence="9" type="ordered locus">SCATT_p01060</name>
</gene>
<reference evidence="10" key="1">
    <citation type="submission" date="2011-12" db="EMBL/GenBank/DDBJ databases">
        <title>Complete genome sequence of Streptomyces cattleya strain DSM 46488.</title>
        <authorList>
            <person name="Ou H.-Y."/>
            <person name="Li P."/>
            <person name="Zhao C."/>
            <person name="O'Hagan D."/>
            <person name="Deng Z."/>
        </authorList>
    </citation>
    <scope>NUCLEOTIDE SEQUENCE [LARGE SCALE GENOMIC DNA]</scope>
    <source>
        <strain evidence="10">ATCC 35852 / DSM 46488 / JCM 4925 / NBRC 14057 / NRRL 8057</strain>
        <plasmid evidence="10">Plasmid pSCATT</plasmid>
    </source>
</reference>
<feature type="transmembrane region" description="Helical" evidence="8">
    <location>
        <begin position="403"/>
        <end position="420"/>
    </location>
</feature>
<dbReference type="AlphaFoldDB" id="F8JLI6"/>
<feature type="transmembrane region" description="Helical" evidence="8">
    <location>
        <begin position="318"/>
        <end position="338"/>
    </location>
</feature>
<evidence type="ECO:0000313" key="10">
    <source>
        <dbReference type="Proteomes" id="UP000007842"/>
    </source>
</evidence>
<feature type="transmembrane region" description="Helical" evidence="8">
    <location>
        <begin position="249"/>
        <end position="269"/>
    </location>
</feature>
<feature type="transmembrane region" description="Helical" evidence="8">
    <location>
        <begin position="104"/>
        <end position="137"/>
    </location>
</feature>
<evidence type="ECO:0000256" key="7">
    <source>
        <dbReference type="ARBA" id="ARBA00049663"/>
    </source>
</evidence>
<comment type="subcellular location">
    <subcellularLocation>
        <location evidence="1">Cell membrane</location>
        <topology evidence="1">Multi-pass membrane protein</topology>
    </subcellularLocation>
</comment>
<name>F8JLI6_STREN</name>
<dbReference type="RefSeq" id="WP_014152065.1">
    <property type="nucleotide sequence ID" value="NC_016113.1"/>
</dbReference>
<geneLocation type="plasmid" evidence="9 10">
    <name>pSCATT</name>
</geneLocation>
<dbReference type="InterPro" id="IPR003474">
    <property type="entry name" value="Glcn_transporter"/>
</dbReference>
<evidence type="ECO:0000256" key="6">
    <source>
        <dbReference type="ARBA" id="ARBA00023136"/>
    </source>
</evidence>
<keyword evidence="6 8" id="KW-0472">Membrane</keyword>
<dbReference type="OrthoDB" id="4325159at2"/>
<dbReference type="PIRSF" id="PIRSF002746">
    <property type="entry name" value="Gluconate_transporter"/>
    <property type="match status" value="1"/>
</dbReference>
<evidence type="ECO:0000256" key="3">
    <source>
        <dbReference type="ARBA" id="ARBA00022475"/>
    </source>
</evidence>
<keyword evidence="9" id="KW-0614">Plasmid</keyword>
<dbReference type="GO" id="GO:0015128">
    <property type="term" value="F:gluconate transmembrane transporter activity"/>
    <property type="evidence" value="ECO:0007669"/>
    <property type="project" value="InterPro"/>
</dbReference>
<keyword evidence="10" id="KW-1185">Reference proteome</keyword>
<keyword evidence="5 8" id="KW-1133">Transmembrane helix</keyword>
<keyword evidence="4 8" id="KW-0812">Transmembrane</keyword>
<keyword evidence="3" id="KW-1003">Cell membrane</keyword>
<protein>
    <submittedName>
        <fullName evidence="9">Putative gluconate transporter</fullName>
    </submittedName>
</protein>
<organism evidence="9 10">
    <name type="scientific">Streptantibioticus cattleyicolor (strain ATCC 35852 / DSM 46488 / JCM 4925 / NBRC 14057 / NRRL 8057)</name>
    <name type="common">Streptomyces cattleya</name>
    <dbReference type="NCBI Taxonomy" id="1003195"/>
    <lineage>
        <taxon>Bacteria</taxon>
        <taxon>Bacillati</taxon>
        <taxon>Actinomycetota</taxon>
        <taxon>Actinomycetes</taxon>
        <taxon>Kitasatosporales</taxon>
        <taxon>Streptomycetaceae</taxon>
        <taxon>Streptantibioticus</taxon>
    </lineage>
</organism>
<feature type="transmembrane region" description="Helical" evidence="8">
    <location>
        <begin position="60"/>
        <end position="84"/>
    </location>
</feature>
<evidence type="ECO:0000256" key="1">
    <source>
        <dbReference type="ARBA" id="ARBA00004651"/>
    </source>
</evidence>
<dbReference type="KEGG" id="sct:SCAT_p1618"/>
<dbReference type="PANTHER" id="PTHR30354">
    <property type="entry name" value="GNT FAMILY GLUCONATE TRANSPORTER"/>
    <property type="match status" value="1"/>
</dbReference>
<dbReference type="HOGENOM" id="CLU_027949_0_0_11"/>
<dbReference type="KEGG" id="scy:SCATT_p01060"/>
<feature type="transmembrane region" description="Helical" evidence="8">
    <location>
        <begin position="7"/>
        <end position="24"/>
    </location>
</feature>
<evidence type="ECO:0000256" key="5">
    <source>
        <dbReference type="ARBA" id="ARBA00022989"/>
    </source>
</evidence>
<feature type="transmembrane region" description="Helical" evidence="8">
    <location>
        <begin position="30"/>
        <end position="48"/>
    </location>
</feature>
<dbReference type="NCBIfam" id="TIGR00791">
    <property type="entry name" value="gntP"/>
    <property type="match status" value="1"/>
</dbReference>
<dbReference type="Pfam" id="PF02447">
    <property type="entry name" value="GntP_permease"/>
    <property type="match status" value="1"/>
</dbReference>
<feature type="transmembrane region" description="Helical" evidence="8">
    <location>
        <begin position="440"/>
        <end position="465"/>
    </location>
</feature>
<accession>F8JLI6</accession>
<dbReference type="PANTHER" id="PTHR30354:SF22">
    <property type="entry name" value="HIGH-AFFINITY GLUCONATE TRANSPORTER"/>
    <property type="match status" value="1"/>
</dbReference>
<feature type="transmembrane region" description="Helical" evidence="8">
    <location>
        <begin position="281"/>
        <end position="306"/>
    </location>
</feature>
<accession>G8XE36</accession>
<evidence type="ECO:0000256" key="2">
    <source>
        <dbReference type="ARBA" id="ARBA00022448"/>
    </source>
</evidence>